<dbReference type="InterPro" id="IPR001507">
    <property type="entry name" value="ZP_dom"/>
</dbReference>
<feature type="region of interest" description="Disordered" evidence="5">
    <location>
        <begin position="593"/>
        <end position="622"/>
    </location>
</feature>
<comment type="caution">
    <text evidence="8">The sequence shown here is derived from an EMBL/GenBank/DDBJ whole genome shotgun (WGS) entry which is preliminary data.</text>
</comment>
<dbReference type="Gene3D" id="2.60.40.4100">
    <property type="entry name" value="Zona pellucida, ZP-C domain"/>
    <property type="match status" value="1"/>
</dbReference>
<evidence type="ECO:0000313" key="8">
    <source>
        <dbReference type="EMBL" id="MBN3315127.1"/>
    </source>
</evidence>
<dbReference type="InterPro" id="IPR000742">
    <property type="entry name" value="EGF"/>
</dbReference>
<dbReference type="InterPro" id="IPR004087">
    <property type="entry name" value="KH_dom"/>
</dbReference>
<reference evidence="8" key="1">
    <citation type="journal article" date="2021" name="Cell">
        <title>Tracing the genetic footprints of vertebrate landing in non-teleost ray-finned fishes.</title>
        <authorList>
            <person name="Bi X."/>
            <person name="Wang K."/>
            <person name="Yang L."/>
            <person name="Pan H."/>
            <person name="Jiang H."/>
            <person name="Wei Q."/>
            <person name="Fang M."/>
            <person name="Yu H."/>
            <person name="Zhu C."/>
            <person name="Cai Y."/>
            <person name="He Y."/>
            <person name="Gan X."/>
            <person name="Zeng H."/>
            <person name="Yu D."/>
            <person name="Zhu Y."/>
            <person name="Jiang H."/>
            <person name="Qiu Q."/>
            <person name="Yang H."/>
            <person name="Zhang Y.E."/>
            <person name="Wang W."/>
            <person name="Zhu M."/>
            <person name="He S."/>
            <person name="Zhang G."/>
        </authorList>
    </citation>
    <scope>NUCLEOTIDE SEQUENCE</scope>
    <source>
        <strain evidence="8">Allg_001</strain>
    </source>
</reference>
<dbReference type="Gene3D" id="3.30.1370.10">
    <property type="entry name" value="K Homology domain, type 1"/>
    <property type="match status" value="1"/>
</dbReference>
<dbReference type="PROSITE" id="PS00010">
    <property type="entry name" value="ASX_HYDROXYL"/>
    <property type="match status" value="1"/>
</dbReference>
<dbReference type="GO" id="GO:0003723">
    <property type="term" value="F:RNA binding"/>
    <property type="evidence" value="ECO:0007669"/>
    <property type="project" value="UniProtKB-KW"/>
</dbReference>
<dbReference type="SMART" id="SM00241">
    <property type="entry name" value="ZP"/>
    <property type="match status" value="1"/>
</dbReference>
<sequence length="696" mass="80192">MQFAYRAERGVENPVLTLLNPLYSHLEGPKTHLMPLIYRFTGFSWGSVLSPIVVFLQDVDTNYGPVVVYLVEWCNNSFLQLNLKDVLKKYHPIEVELVAFKSDEDKTKISFKVYNISNKEAKEQLSVTELSNYIQALNYPNITVKDGIIFWNDTDECASPVLNECSKNSYCINTLSFFTCVCHEGYYDVSGAFSPPVHSACDEAGMFTHCDVGHIKAGISKEFLRSRFSGEVNETHIMFKNVLHVTAGKVITRRDLQVVWKCVYTREYLRHTHMGEDLLDCTNVSFLTRHQSLILIQYNTSRILELRMTLHDNDSFKSNNSIPMEFSSDTHLFFEVTLHSQDTFAFDFVLEVVSCWVTETSNPKGTPKVFFLNESCPVDETFRWYTANGLQQKRRFSVQMFTVTPKKPIYVHCLTKICTQQEKENCSTYIKATLDLIEGSVTVSTTKKTFDPYAIIRARDLIKLLARSVPFDQAVRILQDDVACDIIKIGTLVRNREIYVKRRERLIGPKGSTLKALELLTNCYIMVQGNTVSALGPYSGLKEVRKVVLDTMKNIHPIYNIKTLMIKRELAKDPELRTQSWERFLPHFKHKNLSKRKQPKKKTVKKEYTPFPPAPPESQVDKELASGEFFLRQSQKKRKKMEEVKVKQAEALTKKQEERKKAFIPPKEKPVVKTKKGMPFLQEKLMKLWYTLGMAG</sequence>
<evidence type="ECO:0000256" key="4">
    <source>
        <dbReference type="PROSITE-ProRule" id="PRU00076"/>
    </source>
</evidence>
<dbReference type="CDD" id="cd22394">
    <property type="entry name" value="KH-I_KRR1_rpt2"/>
    <property type="match status" value="1"/>
</dbReference>
<dbReference type="InterPro" id="IPR048549">
    <property type="entry name" value="KRR1-like_KH2_euk"/>
</dbReference>
<evidence type="ECO:0000256" key="5">
    <source>
        <dbReference type="SAM" id="MobiDB-lite"/>
    </source>
</evidence>
<dbReference type="EMBL" id="JAAWVO010019622">
    <property type="protein sequence ID" value="MBN3315127.1"/>
    <property type="molecule type" value="Genomic_DNA"/>
</dbReference>
<dbReference type="Pfam" id="PF21800">
    <property type="entry name" value="KH_KRR1_2nd"/>
    <property type="match status" value="1"/>
</dbReference>
<feature type="compositionally biased region" description="Basic residues" evidence="5">
    <location>
        <begin position="593"/>
        <end position="604"/>
    </location>
</feature>
<evidence type="ECO:0000256" key="2">
    <source>
        <dbReference type="ARBA" id="ARBA00022536"/>
    </source>
</evidence>
<protein>
    <recommendedName>
        <fullName evidence="1">KRR1 small subunit processome component homolog</fullName>
    </recommendedName>
</protein>
<dbReference type="Pfam" id="PF00100">
    <property type="entry name" value="Zona_pellucida"/>
    <property type="match status" value="1"/>
</dbReference>
<proteinExistence type="predicted"/>
<keyword evidence="3" id="KW-1015">Disulfide bond</keyword>
<evidence type="ECO:0000259" key="6">
    <source>
        <dbReference type="PROSITE" id="PS50026"/>
    </source>
</evidence>
<organism evidence="8 9">
    <name type="scientific">Atractosteus spatula</name>
    <name type="common">Alligator gar</name>
    <name type="synonym">Lepisosteus spatula</name>
    <dbReference type="NCBI Taxonomy" id="7917"/>
    <lineage>
        <taxon>Eukaryota</taxon>
        <taxon>Metazoa</taxon>
        <taxon>Chordata</taxon>
        <taxon>Craniata</taxon>
        <taxon>Vertebrata</taxon>
        <taxon>Euteleostomi</taxon>
        <taxon>Actinopterygii</taxon>
        <taxon>Neopterygii</taxon>
        <taxon>Holostei</taxon>
        <taxon>Semionotiformes</taxon>
        <taxon>Lepisosteidae</taxon>
        <taxon>Atractosteus</taxon>
    </lineage>
</organism>
<dbReference type="PANTHER" id="PTHR12581:SF0">
    <property type="entry name" value="KRR1 SMALL SUBUNIT PROCESSOME COMPONENT HOMOLOG"/>
    <property type="match status" value="1"/>
</dbReference>
<dbReference type="Gene3D" id="2.10.25.10">
    <property type="entry name" value="Laminin"/>
    <property type="match status" value="1"/>
</dbReference>
<accession>A0A8J7T901</accession>
<comment type="caution">
    <text evidence="4">Lacks conserved residue(s) required for the propagation of feature annotation.</text>
</comment>
<dbReference type="CDD" id="cd00054">
    <property type="entry name" value="EGF_CA"/>
    <property type="match status" value="1"/>
</dbReference>
<feature type="domain" description="ZP" evidence="7">
    <location>
        <begin position="164"/>
        <end position="433"/>
    </location>
</feature>
<dbReference type="InterPro" id="IPR048548">
    <property type="entry name" value="KRR1-like_KH2"/>
</dbReference>
<feature type="domain" description="EGF-like" evidence="6">
    <location>
        <begin position="153"/>
        <end position="192"/>
    </location>
</feature>
<dbReference type="GO" id="GO:0032040">
    <property type="term" value="C:small-subunit processome"/>
    <property type="evidence" value="ECO:0007669"/>
    <property type="project" value="TreeGrafter"/>
</dbReference>
<dbReference type="SUPFAM" id="SSF57196">
    <property type="entry name" value="EGF/Laminin"/>
    <property type="match status" value="1"/>
</dbReference>
<dbReference type="AlphaFoldDB" id="A0A8J7T901"/>
<dbReference type="InterPro" id="IPR042235">
    <property type="entry name" value="ZP-C_dom"/>
</dbReference>
<evidence type="ECO:0000256" key="1">
    <source>
        <dbReference type="ARBA" id="ARBA00020053"/>
    </source>
</evidence>
<dbReference type="InterPro" id="IPR018097">
    <property type="entry name" value="EGF_Ca-bd_CS"/>
</dbReference>
<dbReference type="SMART" id="SM00179">
    <property type="entry name" value="EGF_CA"/>
    <property type="match status" value="1"/>
</dbReference>
<keyword evidence="2 4" id="KW-0245">EGF-like domain</keyword>
<dbReference type="InterPro" id="IPR049883">
    <property type="entry name" value="NOTCH1_EGF-like"/>
</dbReference>
<dbReference type="InterPro" id="IPR000152">
    <property type="entry name" value="EGF-type_Asp/Asn_hydroxyl_site"/>
</dbReference>
<dbReference type="InterPro" id="IPR001881">
    <property type="entry name" value="EGF-like_Ca-bd_dom"/>
</dbReference>
<dbReference type="Proteomes" id="UP000736164">
    <property type="component" value="Unassembled WGS sequence"/>
</dbReference>
<gene>
    <name evidence="8" type="primary">Krr1</name>
    <name evidence="8" type="ORF">GTO95_0000203</name>
</gene>
<dbReference type="SUPFAM" id="SSF54791">
    <property type="entry name" value="Eukaryotic type KH-domain (KH-domain type I)"/>
    <property type="match status" value="1"/>
</dbReference>
<dbReference type="InterPro" id="IPR036612">
    <property type="entry name" value="KH_dom_type_1_sf"/>
</dbReference>
<dbReference type="FunFam" id="3.30.1370.10:FF:000011">
    <property type="entry name" value="KRR1 small subunit processome component"/>
    <property type="match status" value="1"/>
</dbReference>
<dbReference type="Pfam" id="PF07645">
    <property type="entry name" value="EGF_CA"/>
    <property type="match status" value="1"/>
</dbReference>
<dbReference type="PANTHER" id="PTHR12581">
    <property type="entry name" value="HIV-1 REV BINDING PROTEIN 2, 3"/>
    <property type="match status" value="1"/>
</dbReference>
<feature type="compositionally biased region" description="Basic and acidic residues" evidence="5">
    <location>
        <begin position="648"/>
        <end position="671"/>
    </location>
</feature>
<evidence type="ECO:0000259" key="7">
    <source>
        <dbReference type="PROSITE" id="PS51034"/>
    </source>
</evidence>
<feature type="region of interest" description="Disordered" evidence="5">
    <location>
        <begin position="648"/>
        <end position="675"/>
    </location>
</feature>
<dbReference type="PROSITE" id="PS01187">
    <property type="entry name" value="EGF_CA"/>
    <property type="match status" value="1"/>
</dbReference>
<evidence type="ECO:0000313" key="9">
    <source>
        <dbReference type="Proteomes" id="UP000736164"/>
    </source>
</evidence>
<keyword evidence="9" id="KW-1185">Reference proteome</keyword>
<name>A0A8J7T901_ATRSP</name>
<feature type="non-terminal residue" evidence="8">
    <location>
        <position position="1"/>
    </location>
</feature>
<dbReference type="InterPro" id="IPR055355">
    <property type="entry name" value="ZP-C"/>
</dbReference>
<feature type="non-terminal residue" evidence="8">
    <location>
        <position position="696"/>
    </location>
</feature>
<dbReference type="GO" id="GO:0005509">
    <property type="term" value="F:calcium ion binding"/>
    <property type="evidence" value="ECO:0007669"/>
    <property type="project" value="InterPro"/>
</dbReference>
<dbReference type="SMART" id="SM00322">
    <property type="entry name" value="KH"/>
    <property type="match status" value="1"/>
</dbReference>
<dbReference type="PROSITE" id="PS51034">
    <property type="entry name" value="ZP_2"/>
    <property type="match status" value="1"/>
</dbReference>
<dbReference type="PROSITE" id="PS50026">
    <property type="entry name" value="EGF_3"/>
    <property type="match status" value="1"/>
</dbReference>
<dbReference type="InterPro" id="IPR024166">
    <property type="entry name" value="rRNA_assembly_KRR1"/>
</dbReference>
<dbReference type="GO" id="GO:0006364">
    <property type="term" value="P:rRNA processing"/>
    <property type="evidence" value="ECO:0007669"/>
    <property type="project" value="UniProtKB-KW"/>
</dbReference>
<evidence type="ECO:0000256" key="3">
    <source>
        <dbReference type="ARBA" id="ARBA00023157"/>
    </source>
</evidence>